<protein>
    <submittedName>
        <fullName evidence="1">Uncharacterized protein</fullName>
    </submittedName>
</protein>
<evidence type="ECO:0000313" key="2">
    <source>
        <dbReference type="Proteomes" id="UP001597296"/>
    </source>
</evidence>
<sequence length="155" mass="16762">MPIDPESVLRDGGGNALPLNDGTTQFEFGYRDIRFVGRLEVGGGTVSLRVVGDLGPMPFSAESMPARSGLTRICAVANEELGGTHLRVVQGRILLGTETPLDPPPTATGLLTTLARFLLPARPYLDLIAVYLRPPLTPAPPGEPVLQPTWRRRRR</sequence>
<reference evidence="2" key="1">
    <citation type="journal article" date="2019" name="Int. J. Syst. Evol. Microbiol.">
        <title>The Global Catalogue of Microorganisms (GCM) 10K type strain sequencing project: providing services to taxonomists for standard genome sequencing and annotation.</title>
        <authorList>
            <consortium name="The Broad Institute Genomics Platform"/>
            <consortium name="The Broad Institute Genome Sequencing Center for Infectious Disease"/>
            <person name="Wu L."/>
            <person name="Ma J."/>
        </authorList>
    </citation>
    <scope>NUCLEOTIDE SEQUENCE [LARGE SCALE GENOMIC DNA]</scope>
    <source>
        <strain evidence="2">KCTC 15012</strain>
    </source>
</reference>
<proteinExistence type="predicted"/>
<evidence type="ECO:0000313" key="1">
    <source>
        <dbReference type="EMBL" id="MFD2234439.1"/>
    </source>
</evidence>
<dbReference type="RefSeq" id="WP_377316653.1">
    <property type="nucleotide sequence ID" value="NZ_JBHUIY010000021.1"/>
</dbReference>
<comment type="caution">
    <text evidence="1">The sequence shown here is derived from an EMBL/GenBank/DDBJ whole genome shotgun (WGS) entry which is preliminary data.</text>
</comment>
<keyword evidence="2" id="KW-1185">Reference proteome</keyword>
<gene>
    <name evidence="1" type="ORF">ACFSNB_11540</name>
</gene>
<dbReference type="Proteomes" id="UP001597296">
    <property type="component" value="Unassembled WGS sequence"/>
</dbReference>
<dbReference type="EMBL" id="JBHUIY010000021">
    <property type="protein sequence ID" value="MFD2234439.1"/>
    <property type="molecule type" value="Genomic_DNA"/>
</dbReference>
<name>A0ABW5CAX1_9PROT</name>
<accession>A0ABW5CAX1</accession>
<organism evidence="1 2">
    <name type="scientific">Phaeospirillum tilakii</name>
    <dbReference type="NCBI Taxonomy" id="741673"/>
    <lineage>
        <taxon>Bacteria</taxon>
        <taxon>Pseudomonadati</taxon>
        <taxon>Pseudomonadota</taxon>
        <taxon>Alphaproteobacteria</taxon>
        <taxon>Rhodospirillales</taxon>
        <taxon>Rhodospirillaceae</taxon>
        <taxon>Phaeospirillum</taxon>
    </lineage>
</organism>